<gene>
    <name evidence="2" type="ORF">A2557_07515</name>
</gene>
<accession>A0A1F6H375</accession>
<dbReference type="AlphaFoldDB" id="A0A1F6H375"/>
<dbReference type="PROSITE" id="PS51257">
    <property type="entry name" value="PROKAR_LIPOPROTEIN"/>
    <property type="match status" value="1"/>
</dbReference>
<proteinExistence type="predicted"/>
<feature type="chain" id="PRO_5009524908" description="Flagellar assembly protein T C-terminal domain-containing protein" evidence="1">
    <location>
        <begin position="19"/>
        <end position="288"/>
    </location>
</feature>
<comment type="caution">
    <text evidence="2">The sequence shown here is derived from an EMBL/GenBank/DDBJ whole genome shotgun (WGS) entry which is preliminary data.</text>
</comment>
<organism evidence="2 3">
    <name type="scientific">Candidatus Lambdaproteobacteria bacterium RIFOXYD2_FULL_56_26</name>
    <dbReference type="NCBI Taxonomy" id="1817773"/>
    <lineage>
        <taxon>Bacteria</taxon>
        <taxon>Pseudomonadati</taxon>
        <taxon>Pseudomonadota</taxon>
        <taxon>Candidatus Lambdaproteobacteria</taxon>
    </lineage>
</organism>
<feature type="signal peptide" evidence="1">
    <location>
        <begin position="1"/>
        <end position="18"/>
    </location>
</feature>
<evidence type="ECO:0008006" key="4">
    <source>
        <dbReference type="Google" id="ProtNLM"/>
    </source>
</evidence>
<evidence type="ECO:0000313" key="2">
    <source>
        <dbReference type="EMBL" id="OGH04825.1"/>
    </source>
</evidence>
<keyword evidence="1" id="KW-0732">Signal</keyword>
<sequence>MLRSLCLLFFCAGLVACSGPTVDPLSLPLNPPDLETAQFPPSESELVHRPRMLLTLVASAKEDLSPAQTGESLAFLAESLAKYGDFAPIPESKVKALLAREDQRGFRPESIAMALNLGSLLGAEFVAQVELSLAPVKRSDAPYKTQGKITLFHQASGRMVFLEPWVYDSTDPTESRTRLKPKIQAAFPLRGFVLETRGDRRVAKISLGASLDLKVGQKVSFRSRIVETSLQNGLNSQLITYSPQVQCQGEVILVTANHAWVLIKPKDQEKLKKGDVVFTEPENSGSFF</sequence>
<name>A0A1F6H375_9PROT</name>
<dbReference type="EMBL" id="MFNF01000001">
    <property type="protein sequence ID" value="OGH04825.1"/>
    <property type="molecule type" value="Genomic_DNA"/>
</dbReference>
<evidence type="ECO:0000256" key="1">
    <source>
        <dbReference type="SAM" id="SignalP"/>
    </source>
</evidence>
<dbReference type="Proteomes" id="UP000177583">
    <property type="component" value="Unassembled WGS sequence"/>
</dbReference>
<reference evidence="2 3" key="1">
    <citation type="journal article" date="2016" name="Nat. Commun.">
        <title>Thousands of microbial genomes shed light on interconnected biogeochemical processes in an aquifer system.</title>
        <authorList>
            <person name="Anantharaman K."/>
            <person name="Brown C.T."/>
            <person name="Hug L.A."/>
            <person name="Sharon I."/>
            <person name="Castelle C.J."/>
            <person name="Probst A.J."/>
            <person name="Thomas B.C."/>
            <person name="Singh A."/>
            <person name="Wilkins M.J."/>
            <person name="Karaoz U."/>
            <person name="Brodie E.L."/>
            <person name="Williams K.H."/>
            <person name="Hubbard S.S."/>
            <person name="Banfield J.F."/>
        </authorList>
    </citation>
    <scope>NUCLEOTIDE SEQUENCE [LARGE SCALE GENOMIC DNA]</scope>
</reference>
<evidence type="ECO:0000313" key="3">
    <source>
        <dbReference type="Proteomes" id="UP000177583"/>
    </source>
</evidence>
<protein>
    <recommendedName>
        <fullName evidence="4">Flagellar assembly protein T C-terminal domain-containing protein</fullName>
    </recommendedName>
</protein>